<dbReference type="OrthoDB" id="2143199at2759"/>
<dbReference type="Proteomes" id="UP000195402">
    <property type="component" value="Unassembled WGS sequence"/>
</dbReference>
<comment type="subcellular location">
    <subcellularLocation>
        <location evidence="1">Membrane</location>
        <topology evidence="1">Single-pass membrane protein</topology>
    </subcellularLocation>
</comment>
<evidence type="ECO:0000256" key="1">
    <source>
        <dbReference type="ARBA" id="ARBA00004167"/>
    </source>
</evidence>
<dbReference type="InterPro" id="IPR024788">
    <property type="entry name" value="Malectin-like_Carb-bd_dom"/>
</dbReference>
<name>A0A200PZD7_MACCD</name>
<dbReference type="AlphaFoldDB" id="A0A200PZD7"/>
<comment type="caution">
    <text evidence="4">The sequence shown here is derived from an EMBL/GenBank/DDBJ whole genome shotgun (WGS) entry which is preliminary data.</text>
</comment>
<feature type="domain" description="Malectin-like" evidence="3">
    <location>
        <begin position="30"/>
        <end position="353"/>
    </location>
</feature>
<organism evidence="4 5">
    <name type="scientific">Macleaya cordata</name>
    <name type="common">Five-seeded plume-poppy</name>
    <name type="synonym">Bocconia cordata</name>
    <dbReference type="NCBI Taxonomy" id="56857"/>
    <lineage>
        <taxon>Eukaryota</taxon>
        <taxon>Viridiplantae</taxon>
        <taxon>Streptophyta</taxon>
        <taxon>Embryophyta</taxon>
        <taxon>Tracheophyta</taxon>
        <taxon>Spermatophyta</taxon>
        <taxon>Magnoliopsida</taxon>
        <taxon>Ranunculales</taxon>
        <taxon>Papaveraceae</taxon>
        <taxon>Papaveroideae</taxon>
        <taxon>Macleaya</taxon>
    </lineage>
</organism>
<dbReference type="Gene3D" id="2.60.120.430">
    <property type="entry name" value="Galactose-binding lectin"/>
    <property type="match status" value="1"/>
</dbReference>
<reference evidence="4 5" key="1">
    <citation type="journal article" date="2017" name="Mol. Plant">
        <title>The Genome of Medicinal Plant Macleaya cordata Provides New Insights into Benzylisoquinoline Alkaloids Metabolism.</title>
        <authorList>
            <person name="Liu X."/>
            <person name="Liu Y."/>
            <person name="Huang P."/>
            <person name="Ma Y."/>
            <person name="Qing Z."/>
            <person name="Tang Q."/>
            <person name="Cao H."/>
            <person name="Cheng P."/>
            <person name="Zheng Y."/>
            <person name="Yuan Z."/>
            <person name="Zhou Y."/>
            <person name="Liu J."/>
            <person name="Tang Z."/>
            <person name="Zhuo Y."/>
            <person name="Zhang Y."/>
            <person name="Yu L."/>
            <person name="Huang J."/>
            <person name="Yang P."/>
            <person name="Peng Q."/>
            <person name="Zhang J."/>
            <person name="Jiang W."/>
            <person name="Zhang Z."/>
            <person name="Lin K."/>
            <person name="Ro D.K."/>
            <person name="Chen X."/>
            <person name="Xiong X."/>
            <person name="Shang Y."/>
            <person name="Huang S."/>
            <person name="Zeng J."/>
        </authorList>
    </citation>
    <scope>NUCLEOTIDE SEQUENCE [LARGE SCALE GENOMIC DNA]</scope>
    <source>
        <strain evidence="5">cv. BLH2017</strain>
        <tissue evidence="4">Root</tissue>
    </source>
</reference>
<keyword evidence="2" id="KW-0732">Signal</keyword>
<feature type="signal peptide" evidence="2">
    <location>
        <begin position="1"/>
        <end position="24"/>
    </location>
</feature>
<dbReference type="GO" id="GO:0016020">
    <property type="term" value="C:membrane"/>
    <property type="evidence" value="ECO:0007669"/>
    <property type="project" value="UniProtKB-SubCell"/>
</dbReference>
<dbReference type="EMBL" id="MVGT01003660">
    <property type="protein sequence ID" value="OVA03567.1"/>
    <property type="molecule type" value="Genomic_DNA"/>
</dbReference>
<dbReference type="FunCoup" id="A0A200PZD7">
    <property type="interactions" value="117"/>
</dbReference>
<gene>
    <name evidence="4" type="ORF">BVC80_1651g73</name>
</gene>
<dbReference type="STRING" id="56857.A0A200PZD7"/>
<sequence length="412" mass="45766">MTCLLYLLLLLSPLSSLLFGSVSAKVFVSIDCGSSLSSYTDKHSIEWVGDNLYIQNGETHNVTAPTIPGGWDVSHVMSTLRVFTTRKKNCYSIKADKGERVFVRASFFYGNYDKKSSPPTFNLHVDGNHWARVTTAIDSLFYYEAVYTVKGNTVSICLAQTQPGQLPFISSLEIRSLDAGVYSHIDPEYPLFFGQRLGFGANNITRYPDDAYDRIWLPSIVGNKSTKVTSKSRFIAVDGAEDNPPRSVLRTAITPLKPSEPLSLSSDFSSIQQPLYFNTYFSEVSKLNKTQKRSFQVYVNNIKTVNKTITPPYGGALELRITNVTALKNTSIILKRTSKSTLPPLINAIEVFIVGGKQTEGTNSSDVITLAVLQKSFIQLQDWRGDPCLPSPYTWDWVGCSSDLDNPRITAL</sequence>
<proteinExistence type="predicted"/>
<evidence type="ECO:0000259" key="3">
    <source>
        <dbReference type="Pfam" id="PF12819"/>
    </source>
</evidence>
<accession>A0A200PZD7</accession>
<protein>
    <submittedName>
        <fullName evidence="4">Malectin-like carbohydrate-binding domain</fullName>
    </submittedName>
</protein>
<keyword evidence="5" id="KW-1185">Reference proteome</keyword>
<evidence type="ECO:0000313" key="5">
    <source>
        <dbReference type="Proteomes" id="UP000195402"/>
    </source>
</evidence>
<dbReference type="InParanoid" id="A0A200PZD7"/>
<evidence type="ECO:0000313" key="4">
    <source>
        <dbReference type="EMBL" id="OVA03567.1"/>
    </source>
</evidence>
<dbReference type="Pfam" id="PF12819">
    <property type="entry name" value="Malectin_like"/>
    <property type="match status" value="1"/>
</dbReference>
<feature type="chain" id="PRO_5013256184" evidence="2">
    <location>
        <begin position="25"/>
        <end position="412"/>
    </location>
</feature>
<dbReference type="OMA" id="NETIRYP"/>
<dbReference type="PANTHER" id="PTHR45631">
    <property type="entry name" value="OS07G0107800 PROTEIN-RELATED"/>
    <property type="match status" value="1"/>
</dbReference>
<evidence type="ECO:0000256" key="2">
    <source>
        <dbReference type="SAM" id="SignalP"/>
    </source>
</evidence>
<dbReference type="PANTHER" id="PTHR45631:SF44">
    <property type="entry name" value="CARBOHYDRATE-BINDING PROTEIN OF THE ER PROTEIN"/>
    <property type="match status" value="1"/>
</dbReference>